<reference evidence="8" key="1">
    <citation type="submission" date="2021-01" db="EMBL/GenBank/DDBJ databases">
        <authorList>
            <person name="Corre E."/>
            <person name="Pelletier E."/>
            <person name="Niang G."/>
            <person name="Scheremetjew M."/>
            <person name="Finn R."/>
            <person name="Kale V."/>
            <person name="Holt S."/>
            <person name="Cochrane G."/>
            <person name="Meng A."/>
            <person name="Brown T."/>
            <person name="Cohen L."/>
        </authorList>
    </citation>
    <scope>NUCLEOTIDE SEQUENCE</scope>
    <source>
        <strain evidence="8">CCMP3105</strain>
    </source>
</reference>
<dbReference type="PROSITE" id="PS50092">
    <property type="entry name" value="TSP1"/>
    <property type="match status" value="5"/>
</dbReference>
<gene>
    <name evidence="8" type="ORF">AMON00008_LOCUS24135</name>
</gene>
<proteinExistence type="predicted"/>
<dbReference type="EMBL" id="HBNR01035185">
    <property type="protein sequence ID" value="CAE4590820.1"/>
    <property type="molecule type" value="Transcribed_RNA"/>
</dbReference>
<evidence type="ECO:0000256" key="3">
    <source>
        <dbReference type="ARBA" id="ARBA00023157"/>
    </source>
</evidence>
<feature type="compositionally biased region" description="Acidic residues" evidence="5">
    <location>
        <begin position="91"/>
        <end position="107"/>
    </location>
</feature>
<feature type="domain" description="Spondin-like TSP1" evidence="7">
    <location>
        <begin position="387"/>
        <end position="439"/>
    </location>
</feature>
<feature type="region of interest" description="Disordered" evidence="5">
    <location>
        <begin position="186"/>
        <end position="215"/>
    </location>
</feature>
<dbReference type="AlphaFoldDB" id="A0A7S4QQI0"/>
<keyword evidence="3" id="KW-1015">Disulfide bond</keyword>
<dbReference type="Pfam" id="PF00090">
    <property type="entry name" value="TSP_1"/>
    <property type="match status" value="3"/>
</dbReference>
<evidence type="ECO:0000259" key="7">
    <source>
        <dbReference type="Pfam" id="PF19028"/>
    </source>
</evidence>
<feature type="chain" id="PRO_5031161248" description="Spondin-like TSP1 domain-containing protein" evidence="6">
    <location>
        <begin position="23"/>
        <end position="599"/>
    </location>
</feature>
<feature type="compositionally biased region" description="Acidic residues" evidence="5">
    <location>
        <begin position="70"/>
        <end position="80"/>
    </location>
</feature>
<feature type="compositionally biased region" description="Low complexity" evidence="5">
    <location>
        <begin position="143"/>
        <end position="158"/>
    </location>
</feature>
<evidence type="ECO:0000256" key="5">
    <source>
        <dbReference type="SAM" id="MobiDB-lite"/>
    </source>
</evidence>
<feature type="region of interest" description="Disordered" evidence="5">
    <location>
        <begin position="132"/>
        <end position="168"/>
    </location>
</feature>
<evidence type="ECO:0000256" key="6">
    <source>
        <dbReference type="SAM" id="SignalP"/>
    </source>
</evidence>
<keyword evidence="2" id="KW-0677">Repeat</keyword>
<dbReference type="Pfam" id="PF19028">
    <property type="entry name" value="TSP1_spondin"/>
    <property type="match status" value="2"/>
</dbReference>
<feature type="domain" description="Spondin-like TSP1" evidence="7">
    <location>
        <begin position="332"/>
        <end position="383"/>
    </location>
</feature>
<protein>
    <recommendedName>
        <fullName evidence="7">Spondin-like TSP1 domain-containing protein</fullName>
    </recommendedName>
</protein>
<feature type="compositionally biased region" description="Basic residues" evidence="5">
    <location>
        <begin position="159"/>
        <end position="168"/>
    </location>
</feature>
<dbReference type="Gene3D" id="2.20.100.10">
    <property type="entry name" value="Thrombospondin type-1 (TSP1) repeat"/>
    <property type="match status" value="5"/>
</dbReference>
<name>A0A7S4QQI0_9DINO</name>
<dbReference type="InterPro" id="IPR044004">
    <property type="entry name" value="TSP1_spondin_dom"/>
</dbReference>
<feature type="signal peptide" evidence="6">
    <location>
        <begin position="1"/>
        <end position="22"/>
    </location>
</feature>
<dbReference type="InterPro" id="IPR000884">
    <property type="entry name" value="TSP1_rpt"/>
</dbReference>
<sequence length="599" mass="64480">MILRLPNLVLGCLACLAAPSAASHPGPLIRSQGRRRERREGGHTLLEVDGAGRLHGVRGERRSKGQTLLDVDDDDNDFADNPEGRAHQEFEDLDELDSSEGGDFQEDDDIDAEASAAGIEDMSRGIQDRSFVDSGDQEDVDDLASANASSDGADSAASKHVRSRGRHRGKFWGRRRRWWQKLRDKMQPTHDSAKSGVHGADATANSGANRLNPFRQRRRMPPDCWNMCGRKGGACHACPNGQDVLKACCKRGANDPPECNGGGCDGYHCCILGRRDCYTSPWNDWKRCDKTCGGGTTSRSRHQIPGRNGGKACHGGTSESKLCNTQACSHDCKFRMWEPWGGCSTTCGPGRQERSRSMVPAKHGGQKCVGDLNEALPCNLRKCPVDCKWGSWGLYGGCTATCGGGTRVRQRSVATEPAHGGKPCLGKDREMVTCSTMPCPIDCKLNQWGSWGRCSASCGGGRKSRTRTKEPAQHGGRRCTGETTEEIDCNLSPCPVNCKFDEWDNWGTCSATCGGGKHERVRSTIPAQFGGAPCHGKRTEEKTCNTDVCPTTTTTTTEAAETTVPAAKSKSGSRALAAPCPPVVGGLLALLVALLSRKL</sequence>
<evidence type="ECO:0000313" key="8">
    <source>
        <dbReference type="EMBL" id="CAE4590820.1"/>
    </source>
</evidence>
<keyword evidence="1 6" id="KW-0732">Signal</keyword>
<dbReference type="SUPFAM" id="SSF82895">
    <property type="entry name" value="TSP-1 type 1 repeat"/>
    <property type="match status" value="5"/>
</dbReference>
<evidence type="ECO:0000256" key="1">
    <source>
        <dbReference type="ARBA" id="ARBA00022729"/>
    </source>
</evidence>
<dbReference type="FunFam" id="2.20.100.10:FF:000001">
    <property type="entry name" value="semaphorin-5A isoform X1"/>
    <property type="match status" value="1"/>
</dbReference>
<keyword evidence="4" id="KW-0325">Glycoprotein</keyword>
<evidence type="ECO:0000256" key="2">
    <source>
        <dbReference type="ARBA" id="ARBA00022737"/>
    </source>
</evidence>
<dbReference type="SMART" id="SM00209">
    <property type="entry name" value="TSP1"/>
    <property type="match status" value="5"/>
</dbReference>
<feature type="region of interest" description="Disordered" evidence="5">
    <location>
        <begin position="21"/>
        <end position="107"/>
    </location>
</feature>
<organism evidence="8">
    <name type="scientific">Alexandrium monilatum</name>
    <dbReference type="NCBI Taxonomy" id="311494"/>
    <lineage>
        <taxon>Eukaryota</taxon>
        <taxon>Sar</taxon>
        <taxon>Alveolata</taxon>
        <taxon>Dinophyceae</taxon>
        <taxon>Gonyaulacales</taxon>
        <taxon>Pyrocystaceae</taxon>
        <taxon>Alexandrium</taxon>
    </lineage>
</organism>
<dbReference type="PANTHER" id="PTHR22906">
    <property type="entry name" value="PROPERDIN"/>
    <property type="match status" value="1"/>
</dbReference>
<dbReference type="PANTHER" id="PTHR22906:SF49">
    <property type="entry name" value="COADHESIN-LIKE"/>
    <property type="match status" value="1"/>
</dbReference>
<dbReference type="InterPro" id="IPR036383">
    <property type="entry name" value="TSP1_rpt_sf"/>
</dbReference>
<evidence type="ECO:0000256" key="4">
    <source>
        <dbReference type="ARBA" id="ARBA00023180"/>
    </source>
</evidence>
<accession>A0A7S4QQI0</accession>
<dbReference type="InterPro" id="IPR052065">
    <property type="entry name" value="Compl_asym_regulator"/>
</dbReference>